<keyword evidence="3" id="KW-0812">Transmembrane</keyword>
<dbReference type="Proteomes" id="UP000250275">
    <property type="component" value="Unassembled WGS sequence"/>
</dbReference>
<dbReference type="InterPro" id="IPR015915">
    <property type="entry name" value="Kelch-typ_b-propeller"/>
</dbReference>
<dbReference type="CDD" id="cd14733">
    <property type="entry name" value="BACK"/>
    <property type="match status" value="1"/>
</dbReference>
<dbReference type="Gene3D" id="3.30.710.10">
    <property type="entry name" value="Potassium Channel Kv1.1, Chain A"/>
    <property type="match status" value="1"/>
</dbReference>
<evidence type="ECO:0000313" key="5">
    <source>
        <dbReference type="EMBL" id="OAD53490.1"/>
    </source>
</evidence>
<keyword evidence="2" id="KW-0677">Repeat</keyword>
<evidence type="ECO:0000313" key="6">
    <source>
        <dbReference type="Proteomes" id="UP000250275"/>
    </source>
</evidence>
<keyword evidence="1" id="KW-0880">Kelch repeat</keyword>
<name>A0A310SIW5_9HYME</name>
<dbReference type="PANTHER" id="PTHR45632">
    <property type="entry name" value="LD33804P"/>
    <property type="match status" value="1"/>
</dbReference>
<dbReference type="EMBL" id="KQ767066">
    <property type="protein sequence ID" value="OAD53490.1"/>
    <property type="molecule type" value="Genomic_DNA"/>
</dbReference>
<dbReference type="SUPFAM" id="SSF117281">
    <property type="entry name" value="Kelch motif"/>
    <property type="match status" value="1"/>
</dbReference>
<feature type="transmembrane region" description="Helical" evidence="3">
    <location>
        <begin position="420"/>
        <end position="441"/>
    </location>
</feature>
<dbReference type="InterPro" id="IPR000210">
    <property type="entry name" value="BTB/POZ_dom"/>
</dbReference>
<feature type="domain" description="BTB" evidence="4">
    <location>
        <begin position="3"/>
        <end position="63"/>
    </location>
</feature>
<evidence type="ECO:0000259" key="4">
    <source>
        <dbReference type="PROSITE" id="PS50097"/>
    </source>
</evidence>
<keyword evidence="6" id="KW-1185">Reference proteome</keyword>
<reference evidence="5 6" key="1">
    <citation type="submission" date="2015-07" db="EMBL/GenBank/DDBJ databases">
        <title>The genome of Eufriesea mexicana.</title>
        <authorList>
            <person name="Pan H."/>
            <person name="Kapheim K."/>
        </authorList>
    </citation>
    <scope>NUCLEOTIDE SEQUENCE [LARGE SCALE GENOMIC DNA]</scope>
    <source>
        <strain evidence="5">0111107269</strain>
        <tissue evidence="5">Whole body</tissue>
    </source>
</reference>
<proteinExistence type="predicted"/>
<dbReference type="Gene3D" id="2.120.10.80">
    <property type="entry name" value="Kelch-type beta propeller"/>
    <property type="match status" value="1"/>
</dbReference>
<protein>
    <recommendedName>
        <fullName evidence="4">BTB domain-containing protein</fullName>
    </recommendedName>
</protein>
<evidence type="ECO:0000256" key="3">
    <source>
        <dbReference type="SAM" id="Phobius"/>
    </source>
</evidence>
<keyword evidence="3" id="KW-0472">Membrane</keyword>
<evidence type="ECO:0000256" key="1">
    <source>
        <dbReference type="ARBA" id="ARBA00022441"/>
    </source>
</evidence>
<gene>
    <name evidence="5" type="ORF">WN48_09830</name>
</gene>
<accession>A0A310SIW5</accession>
<dbReference type="SUPFAM" id="SSF54695">
    <property type="entry name" value="POZ domain"/>
    <property type="match status" value="1"/>
</dbReference>
<organism evidence="5 6">
    <name type="scientific">Eufriesea mexicana</name>
    <dbReference type="NCBI Taxonomy" id="516756"/>
    <lineage>
        <taxon>Eukaryota</taxon>
        <taxon>Metazoa</taxon>
        <taxon>Ecdysozoa</taxon>
        <taxon>Arthropoda</taxon>
        <taxon>Hexapoda</taxon>
        <taxon>Insecta</taxon>
        <taxon>Pterygota</taxon>
        <taxon>Neoptera</taxon>
        <taxon>Endopterygota</taxon>
        <taxon>Hymenoptera</taxon>
        <taxon>Apocrita</taxon>
        <taxon>Aculeata</taxon>
        <taxon>Apoidea</taxon>
        <taxon>Anthophila</taxon>
        <taxon>Apidae</taxon>
        <taxon>Eufriesea</taxon>
    </lineage>
</organism>
<sequence length="480" mass="55813">MEEYLTLILNKNRINVNREKLASKSCYFASLFSHNFSDSHNKEHTINYDIALHTLQNFVQWVHHEDCVYIDCHSIKVSMTKFMQDNFIELLNLLQLSILFVVDELTNDIIDIIVLCWLLPEKVIDIWLLAQELSIKILQDICLSVCLDQFDNLPQSLLFELPAENIIQLIGNDNLSDIVDIKERRQPKFIQGTVIYETDEKGIMAAYLYTWDGNALCKCVQLHSIQYPGEWLTGMQVVARGFSVYTVGGELRLENGHFNEIISRYCLLSKKWYYQARLKVPRRHMITVFIGNKLLVVGGVGIYRLKFGMWTRGAGAPENFSEVPPHVVVNECLIFLKSSIHIYWLKYDCWITQRLHCRLSKQIIATLTSDTTFLITDEMILTRIDIAKEDFDCEEGECLKEDVDRIVMARIKPIRIGHSVWYTIRFLLVSGIGVMMLTPVYDEYKYVHAHTIIRKDYTRTVIPKSYCFKIMDPCSLYSTV</sequence>
<evidence type="ECO:0000256" key="2">
    <source>
        <dbReference type="ARBA" id="ARBA00022737"/>
    </source>
</evidence>
<dbReference type="OrthoDB" id="10027872at2759"/>
<feature type="transmembrane region" description="Helical" evidence="3">
    <location>
        <begin position="285"/>
        <end position="303"/>
    </location>
</feature>
<keyword evidence="3" id="KW-1133">Transmembrane helix</keyword>
<dbReference type="PROSITE" id="PS50097">
    <property type="entry name" value="BTB"/>
    <property type="match status" value="1"/>
</dbReference>
<dbReference type="AlphaFoldDB" id="A0A310SIW5"/>
<dbReference type="InterPro" id="IPR011333">
    <property type="entry name" value="SKP1/BTB/POZ_sf"/>
</dbReference>
<dbReference type="PANTHER" id="PTHR45632:SF3">
    <property type="entry name" value="KELCH-LIKE PROTEIN 32"/>
    <property type="match status" value="1"/>
</dbReference>